<sequence length="144" mass="15749">MPSRAIRAIVRNQRVYSVPTSATVRTAAHMMKEYRVGALMVVDGDQLIGIFTERDALFRVLAGNLDPDRTSVGDVMTANPTTIAPDRPMGHALHLMHEGGFRHLPVAENGVPLGMVSIRDALGMELIDFEQEVDDRDAIAEILG</sequence>
<protein>
    <submittedName>
        <fullName evidence="4">CBS domain-containing protein</fullName>
    </submittedName>
</protein>
<keyword evidence="1 2" id="KW-0129">CBS domain</keyword>
<evidence type="ECO:0000256" key="2">
    <source>
        <dbReference type="PROSITE-ProRule" id="PRU00703"/>
    </source>
</evidence>
<reference evidence="4 5" key="1">
    <citation type="submission" date="2018-12" db="EMBL/GenBank/DDBJ databases">
        <authorList>
            <person name="Yang Y."/>
        </authorList>
    </citation>
    <scope>NUCLEOTIDE SEQUENCE [LARGE SCALE GENOMIC DNA]</scope>
    <source>
        <strain evidence="4 5">L-25-5w-1</strain>
    </source>
</reference>
<dbReference type="OrthoDB" id="9807125at2"/>
<proteinExistence type="predicted"/>
<dbReference type="SUPFAM" id="SSF54631">
    <property type="entry name" value="CBS-domain pair"/>
    <property type="match status" value="1"/>
</dbReference>
<dbReference type="Pfam" id="PF00571">
    <property type="entry name" value="CBS"/>
    <property type="match status" value="2"/>
</dbReference>
<organism evidence="4 5">
    <name type="scientific">Azospirillum griseum</name>
    <dbReference type="NCBI Taxonomy" id="2496639"/>
    <lineage>
        <taxon>Bacteria</taxon>
        <taxon>Pseudomonadati</taxon>
        <taxon>Pseudomonadota</taxon>
        <taxon>Alphaproteobacteria</taxon>
        <taxon>Rhodospirillales</taxon>
        <taxon>Azospirillaceae</taxon>
        <taxon>Azospirillum</taxon>
    </lineage>
</organism>
<feature type="domain" description="CBS" evidence="3">
    <location>
        <begin position="76"/>
        <end position="133"/>
    </location>
</feature>
<dbReference type="AlphaFoldDB" id="A0A3S0I092"/>
<dbReference type="RefSeq" id="WP_126612415.1">
    <property type="nucleotide sequence ID" value="NZ_JBHUCY010000010.1"/>
</dbReference>
<evidence type="ECO:0000256" key="1">
    <source>
        <dbReference type="ARBA" id="ARBA00023122"/>
    </source>
</evidence>
<dbReference type="InterPro" id="IPR051257">
    <property type="entry name" value="Diverse_CBS-Domain"/>
</dbReference>
<dbReference type="InterPro" id="IPR000644">
    <property type="entry name" value="CBS_dom"/>
</dbReference>
<dbReference type="EMBL" id="RXMA01000002">
    <property type="protein sequence ID" value="RTR23735.1"/>
    <property type="molecule type" value="Genomic_DNA"/>
</dbReference>
<dbReference type="PANTHER" id="PTHR43080">
    <property type="entry name" value="CBS DOMAIN-CONTAINING PROTEIN CBSX3, MITOCHONDRIAL"/>
    <property type="match status" value="1"/>
</dbReference>
<evidence type="ECO:0000313" key="4">
    <source>
        <dbReference type="EMBL" id="RTR23735.1"/>
    </source>
</evidence>
<evidence type="ECO:0000313" key="5">
    <source>
        <dbReference type="Proteomes" id="UP000277007"/>
    </source>
</evidence>
<name>A0A3S0I092_9PROT</name>
<dbReference type="SMART" id="SM00116">
    <property type="entry name" value="CBS"/>
    <property type="match status" value="2"/>
</dbReference>
<comment type="caution">
    <text evidence="4">The sequence shown here is derived from an EMBL/GenBank/DDBJ whole genome shotgun (WGS) entry which is preliminary data.</text>
</comment>
<keyword evidence="5" id="KW-1185">Reference proteome</keyword>
<evidence type="ECO:0000259" key="3">
    <source>
        <dbReference type="PROSITE" id="PS51371"/>
    </source>
</evidence>
<dbReference type="PROSITE" id="PS51371">
    <property type="entry name" value="CBS"/>
    <property type="match status" value="2"/>
</dbReference>
<accession>A0A3S0I092</accession>
<dbReference type="Gene3D" id="3.10.580.10">
    <property type="entry name" value="CBS-domain"/>
    <property type="match status" value="1"/>
</dbReference>
<dbReference type="PANTHER" id="PTHR43080:SF2">
    <property type="entry name" value="CBS DOMAIN-CONTAINING PROTEIN"/>
    <property type="match status" value="1"/>
</dbReference>
<dbReference type="Proteomes" id="UP000277007">
    <property type="component" value="Unassembled WGS sequence"/>
</dbReference>
<dbReference type="InterPro" id="IPR046342">
    <property type="entry name" value="CBS_dom_sf"/>
</dbReference>
<feature type="domain" description="CBS" evidence="3">
    <location>
        <begin position="9"/>
        <end position="67"/>
    </location>
</feature>
<gene>
    <name evidence="4" type="ORF">EJ903_04240</name>
</gene>